<dbReference type="SUPFAM" id="SSF53335">
    <property type="entry name" value="S-adenosyl-L-methionine-dependent methyltransferases"/>
    <property type="match status" value="2"/>
</dbReference>
<protein>
    <submittedName>
        <fullName evidence="4">Protein arginine N-methyltransferase 7 (TbPRMT7)</fullName>
    </submittedName>
</protein>
<keyword evidence="5" id="KW-1185">Reference proteome</keyword>
<evidence type="ECO:0000313" key="4">
    <source>
        <dbReference type="EMBL" id="CAK9063499.1"/>
    </source>
</evidence>
<dbReference type="Gene3D" id="3.40.50.150">
    <property type="entry name" value="Vaccinia Virus protein VP39"/>
    <property type="match status" value="2"/>
</dbReference>
<evidence type="ECO:0000256" key="1">
    <source>
        <dbReference type="ARBA" id="ARBA00022691"/>
    </source>
</evidence>
<dbReference type="InterPro" id="IPR029063">
    <property type="entry name" value="SAM-dependent_MTases_sf"/>
</dbReference>
<dbReference type="InterPro" id="IPR025799">
    <property type="entry name" value="Arg_MeTrfase"/>
</dbReference>
<sequence>MALLVIGFTLLLVNAAGAGKKPLFDYADHYVMLNDFGRNNFYRAALASAMPRCSGCRVLDLGAGSGLLAMLAAEYGAQQVVALEANPALAELANKTVEANRGLWPPDTEISVLAQLSSHLEKTTGASELFDVLVTETFGTMLLGESALSFVSDARKRLLKPSGHIIPAGGCQYATLVQLQDLSPWHPRPWRGFNLSRLTDLQDTIYWKAMFGASDFGLERLSERRCVLEVDLQHMSPDDIPKNRTYRIQAQKSGVIHAVLFDWDIWADPQKKEVLSTAPGSRNFAGDVAWGWLLQLQEAAGENWQFGDSPQQLRVEAGQWLEMVVEYIAHGVSMNVRVRHSPQGATFTSQDALPTLSSPSRILRPDRFAVKEANEFVLPIAGDHERHDFYAFAVEEAVRQLQQDNLTLLNLTLLDCSSNAGMPGFWAANLGIKSLVMPRWDHIAGVLRQIAEESVIPRNHTAEVLAGDPREMFDILLPENKRANIVVMDPPGTPLHGLSPFALLPSIRKELLEANGLVVPGHACLEVALMESEELSQMFSIPGGHWHEVDLRVWNEEARKQGVLSQLVPYTKWLGSRSSLRFRWLSAPKCVYHVDLNTWPHGLPAKENFGLELRVEEEGLVHAIVARWAVFSGPRRLSADSRYLGRDLTWPHYVQVVAQPDTDPGLLEPVPTSKGLAKLQLSVRHGPAKVTGAAGPEFTLRLQAGTGDGRAEL</sequence>
<accession>A0ABP0NL37</accession>
<dbReference type="Pfam" id="PF06325">
    <property type="entry name" value="PrmA"/>
    <property type="match status" value="1"/>
</dbReference>
<keyword evidence="3" id="KW-0732">Signal</keyword>
<dbReference type="PANTHER" id="PTHR11006">
    <property type="entry name" value="PROTEIN ARGININE N-METHYLTRANSFERASE"/>
    <property type="match status" value="1"/>
</dbReference>
<dbReference type="PANTHER" id="PTHR11006:SF4">
    <property type="entry name" value="PROTEIN ARGININE N-METHYLTRANSFERASE 7"/>
    <property type="match status" value="1"/>
</dbReference>
<dbReference type="Proteomes" id="UP001642464">
    <property type="component" value="Unassembled WGS sequence"/>
</dbReference>
<keyword evidence="2" id="KW-0489">Methyltransferase</keyword>
<evidence type="ECO:0000256" key="2">
    <source>
        <dbReference type="PROSITE-ProRule" id="PRU01015"/>
    </source>
</evidence>
<feature type="signal peptide" evidence="3">
    <location>
        <begin position="1"/>
        <end position="18"/>
    </location>
</feature>
<evidence type="ECO:0000313" key="5">
    <source>
        <dbReference type="Proteomes" id="UP001642464"/>
    </source>
</evidence>
<keyword evidence="1 2" id="KW-0949">S-adenosyl-L-methionine</keyword>
<dbReference type="Gene3D" id="2.70.160.11">
    <property type="entry name" value="Hnrnp arginine n-methyltransferase1"/>
    <property type="match status" value="2"/>
</dbReference>
<proteinExistence type="predicted"/>
<dbReference type="EMBL" id="CAXAMM010028824">
    <property type="protein sequence ID" value="CAK9063499.1"/>
    <property type="molecule type" value="Genomic_DNA"/>
</dbReference>
<comment type="caution">
    <text evidence="4">The sequence shown here is derived from an EMBL/GenBank/DDBJ whole genome shotgun (WGS) entry which is preliminary data.</text>
</comment>
<reference evidence="4 5" key="1">
    <citation type="submission" date="2024-02" db="EMBL/GenBank/DDBJ databases">
        <authorList>
            <person name="Chen Y."/>
            <person name="Shah S."/>
            <person name="Dougan E. K."/>
            <person name="Thang M."/>
            <person name="Chan C."/>
        </authorList>
    </citation>
    <scope>NUCLEOTIDE SEQUENCE [LARGE SCALE GENOMIC DNA]</scope>
</reference>
<keyword evidence="2" id="KW-0808">Transferase</keyword>
<dbReference type="CDD" id="cd02440">
    <property type="entry name" value="AdoMet_MTases"/>
    <property type="match status" value="1"/>
</dbReference>
<evidence type="ECO:0000256" key="3">
    <source>
        <dbReference type="SAM" id="SignalP"/>
    </source>
</evidence>
<name>A0ABP0NL37_9DINO</name>
<organism evidence="4 5">
    <name type="scientific">Durusdinium trenchii</name>
    <dbReference type="NCBI Taxonomy" id="1381693"/>
    <lineage>
        <taxon>Eukaryota</taxon>
        <taxon>Sar</taxon>
        <taxon>Alveolata</taxon>
        <taxon>Dinophyceae</taxon>
        <taxon>Suessiales</taxon>
        <taxon>Symbiodiniaceae</taxon>
        <taxon>Durusdinium</taxon>
    </lineage>
</organism>
<feature type="chain" id="PRO_5046452292" evidence="3">
    <location>
        <begin position="19"/>
        <end position="713"/>
    </location>
</feature>
<gene>
    <name evidence="4" type="ORF">SCF082_LOCUS32876</name>
</gene>
<dbReference type="PROSITE" id="PS51678">
    <property type="entry name" value="SAM_MT_PRMT"/>
    <property type="match status" value="1"/>
</dbReference>